<evidence type="ECO:0000313" key="1">
    <source>
        <dbReference type="EMBL" id="KAF3537697.1"/>
    </source>
</evidence>
<organism evidence="1 2">
    <name type="scientific">Brassica cretica</name>
    <name type="common">Mustard</name>
    <dbReference type="NCBI Taxonomy" id="69181"/>
    <lineage>
        <taxon>Eukaryota</taxon>
        <taxon>Viridiplantae</taxon>
        <taxon>Streptophyta</taxon>
        <taxon>Embryophyta</taxon>
        <taxon>Tracheophyta</taxon>
        <taxon>Spermatophyta</taxon>
        <taxon>Magnoliopsida</taxon>
        <taxon>eudicotyledons</taxon>
        <taxon>Gunneridae</taxon>
        <taxon>Pentapetalae</taxon>
        <taxon>rosids</taxon>
        <taxon>malvids</taxon>
        <taxon>Brassicales</taxon>
        <taxon>Brassicaceae</taxon>
        <taxon>Brassiceae</taxon>
        <taxon>Brassica</taxon>
    </lineage>
</organism>
<comment type="caution">
    <text evidence="1">The sequence shown here is derived from an EMBL/GenBank/DDBJ whole genome shotgun (WGS) entry which is preliminary data.</text>
</comment>
<protein>
    <recommendedName>
        <fullName evidence="3">No apical meristem-associated C-terminal domain-containing protein</fullName>
    </recommendedName>
</protein>
<proteinExistence type="predicted"/>
<name>A0A8S9Q691_BRACR</name>
<dbReference type="AlphaFoldDB" id="A0A8S9Q691"/>
<reference evidence="1" key="1">
    <citation type="submission" date="2019-12" db="EMBL/GenBank/DDBJ databases">
        <title>Genome sequencing and annotation of Brassica cretica.</title>
        <authorList>
            <person name="Studholme D.J."/>
            <person name="Sarris P."/>
        </authorList>
    </citation>
    <scope>NUCLEOTIDE SEQUENCE</scope>
    <source>
        <strain evidence="1">PFS-109/04</strain>
        <tissue evidence="1">Leaf</tissue>
    </source>
</reference>
<gene>
    <name evidence="1" type="ORF">F2Q69_00021245</name>
</gene>
<dbReference type="EMBL" id="QGKX02001290">
    <property type="protein sequence ID" value="KAF3537697.1"/>
    <property type="molecule type" value="Genomic_DNA"/>
</dbReference>
<sequence length="276" mass="31175">MSSLVFREYIRSFSDTITQYYWRDERREEERVFGLFGFSRNLSRKLSIFVSEKGDCLSLCGSLTKGDTPSPWLREETAILPLRGSSFSVARRRNDDSLSLRGSSRKRKRSSLSLGCCRRGGKSLIISLTVGILNGEEPLSLSLYGSTGIGWFNSFSWWLSSTVIYGSLSVALLNGDGALCRWLSEIRSVKENNAGVDDDVTCRPASVKAAKARGKKPLVEAKELDDFKTIWEMKKEDLARKEKLTKMKLLESLFAKQGPLPDYEEDLKIKLIKELM</sequence>
<evidence type="ECO:0000313" key="2">
    <source>
        <dbReference type="Proteomes" id="UP000712600"/>
    </source>
</evidence>
<accession>A0A8S9Q691</accession>
<dbReference type="Proteomes" id="UP000712600">
    <property type="component" value="Unassembled WGS sequence"/>
</dbReference>
<evidence type="ECO:0008006" key="3">
    <source>
        <dbReference type="Google" id="ProtNLM"/>
    </source>
</evidence>